<dbReference type="InterPro" id="IPR036390">
    <property type="entry name" value="WH_DNA-bd_sf"/>
</dbReference>
<dbReference type="RefSeq" id="WP_066734367.1">
    <property type="nucleotide sequence ID" value="NZ_JAJCIQ010000019.1"/>
</dbReference>
<comment type="caution">
    <text evidence="5">The sequence shown here is derived from an EMBL/GenBank/DDBJ whole genome shotgun (WGS) entry which is preliminary data.</text>
</comment>
<evidence type="ECO:0000256" key="3">
    <source>
        <dbReference type="ARBA" id="ARBA00023163"/>
    </source>
</evidence>
<evidence type="ECO:0000313" key="6">
    <source>
        <dbReference type="Proteomes" id="UP001299546"/>
    </source>
</evidence>
<dbReference type="InterPro" id="IPR000835">
    <property type="entry name" value="HTH_MarR-typ"/>
</dbReference>
<dbReference type="Pfam" id="PF12802">
    <property type="entry name" value="MarR_2"/>
    <property type="match status" value="1"/>
</dbReference>
<dbReference type="SUPFAM" id="SSF46785">
    <property type="entry name" value="Winged helix' DNA-binding domain"/>
    <property type="match status" value="1"/>
</dbReference>
<keyword evidence="2" id="KW-0238">DNA-binding</keyword>
<reference evidence="5 6" key="1">
    <citation type="submission" date="2021-10" db="EMBL/GenBank/DDBJ databases">
        <title>Collection of gut derived symbiotic bacterial strains cultured from healthy donors.</title>
        <authorList>
            <person name="Lin H."/>
            <person name="Littmann E."/>
            <person name="Kohout C."/>
            <person name="Pamer E.G."/>
        </authorList>
    </citation>
    <scope>NUCLEOTIDE SEQUENCE [LARGE SCALE GENOMIC DNA]</scope>
    <source>
        <strain evidence="5 6">DFI.1.165</strain>
    </source>
</reference>
<organism evidence="5 6">
    <name type="scientific">Bariatricus massiliensis</name>
    <dbReference type="NCBI Taxonomy" id="1745713"/>
    <lineage>
        <taxon>Bacteria</taxon>
        <taxon>Bacillati</taxon>
        <taxon>Bacillota</taxon>
        <taxon>Clostridia</taxon>
        <taxon>Lachnospirales</taxon>
        <taxon>Lachnospiraceae</taxon>
        <taxon>Bariatricus</taxon>
    </lineage>
</organism>
<evidence type="ECO:0000313" key="5">
    <source>
        <dbReference type="EMBL" id="MCB7389202.1"/>
    </source>
</evidence>
<gene>
    <name evidence="5" type="ORF">LIZ65_18110</name>
</gene>
<dbReference type="SMART" id="SM00347">
    <property type="entry name" value="HTH_MARR"/>
    <property type="match status" value="1"/>
</dbReference>
<keyword evidence="6" id="KW-1185">Reference proteome</keyword>
<name>A0ABS8DLH6_9FIRM</name>
<dbReference type="PRINTS" id="PR00598">
    <property type="entry name" value="HTHMARR"/>
</dbReference>
<accession>A0ABS8DLH6</accession>
<keyword evidence="3" id="KW-0804">Transcription</keyword>
<protein>
    <submittedName>
        <fullName evidence="5">MarR family transcriptional regulator</fullName>
    </submittedName>
</protein>
<dbReference type="PROSITE" id="PS50995">
    <property type="entry name" value="HTH_MARR_2"/>
    <property type="match status" value="1"/>
</dbReference>
<dbReference type="PANTHER" id="PTHR42756">
    <property type="entry name" value="TRANSCRIPTIONAL REGULATOR, MARR"/>
    <property type="match status" value="1"/>
</dbReference>
<dbReference type="PANTHER" id="PTHR42756:SF1">
    <property type="entry name" value="TRANSCRIPTIONAL REPRESSOR OF EMRAB OPERON"/>
    <property type="match status" value="1"/>
</dbReference>
<proteinExistence type="predicted"/>
<evidence type="ECO:0000256" key="1">
    <source>
        <dbReference type="ARBA" id="ARBA00023015"/>
    </source>
</evidence>
<dbReference type="Proteomes" id="UP001299546">
    <property type="component" value="Unassembled WGS sequence"/>
</dbReference>
<dbReference type="InterPro" id="IPR036388">
    <property type="entry name" value="WH-like_DNA-bd_sf"/>
</dbReference>
<feature type="domain" description="HTH marR-type" evidence="4">
    <location>
        <begin position="3"/>
        <end position="136"/>
    </location>
</feature>
<evidence type="ECO:0000256" key="2">
    <source>
        <dbReference type="ARBA" id="ARBA00023125"/>
    </source>
</evidence>
<evidence type="ECO:0000259" key="4">
    <source>
        <dbReference type="PROSITE" id="PS50995"/>
    </source>
</evidence>
<keyword evidence="1" id="KW-0805">Transcription regulation</keyword>
<dbReference type="EMBL" id="JAJCIS010000020">
    <property type="protein sequence ID" value="MCB7389202.1"/>
    <property type="molecule type" value="Genomic_DNA"/>
</dbReference>
<sequence>MYATDFLMNIRRIIKLHESLLKEICSQYHLTMIEATIISFLHNNPEKDTAGDIVELRMLSKGNVSNAVELLIQKSLLQRTPDAADRRKVHLSLLPAAKPITDAVDTIQKQFYEKLFTGFSEEELTTFHILNQRLMENMKNAAKGDR</sequence>
<dbReference type="Gene3D" id="1.10.10.10">
    <property type="entry name" value="Winged helix-like DNA-binding domain superfamily/Winged helix DNA-binding domain"/>
    <property type="match status" value="1"/>
</dbReference>